<dbReference type="PANTHER" id="PTHR21666">
    <property type="entry name" value="PEPTIDASE-RELATED"/>
    <property type="match status" value="1"/>
</dbReference>
<dbReference type="SUPFAM" id="SSF51261">
    <property type="entry name" value="Duplicated hybrid motif"/>
    <property type="match status" value="1"/>
</dbReference>
<organism evidence="4 5">
    <name type="scientific">Rudaeicoccus suwonensis</name>
    <dbReference type="NCBI Taxonomy" id="657409"/>
    <lineage>
        <taxon>Bacteria</taxon>
        <taxon>Bacillati</taxon>
        <taxon>Actinomycetota</taxon>
        <taxon>Actinomycetes</taxon>
        <taxon>Micrococcales</taxon>
        <taxon>Dermacoccaceae</taxon>
        <taxon>Rudaeicoccus</taxon>
    </lineage>
</organism>
<dbReference type="Proteomes" id="UP000318297">
    <property type="component" value="Unassembled WGS sequence"/>
</dbReference>
<dbReference type="AlphaFoldDB" id="A0A561EBY6"/>
<gene>
    <name evidence="4" type="ORF">BKA23_1950</name>
</gene>
<dbReference type="GO" id="GO:0004222">
    <property type="term" value="F:metalloendopeptidase activity"/>
    <property type="evidence" value="ECO:0007669"/>
    <property type="project" value="TreeGrafter"/>
</dbReference>
<sequence>MHPLPVALQAFALVISTATAVTGIATGDPALPTRGLPGQAGVPPLIRAADDRGRPAPSRGFVWPLDPVPAVVREFEAPPQPWAAGHRGVDLSAEAGQQVRAAGAGVVSYSGTIVGRGVVAVTHANGWKTTYEPVDQRVPTGTHVAAGDPIGVIATAPAHCAPRACLHWGLLIAADVYRDPLTLVKIGRPILLPLG</sequence>
<dbReference type="CDD" id="cd12797">
    <property type="entry name" value="M23_peptidase"/>
    <property type="match status" value="1"/>
</dbReference>
<name>A0A561EBY6_9MICO</name>
<proteinExistence type="predicted"/>
<evidence type="ECO:0000256" key="1">
    <source>
        <dbReference type="ARBA" id="ARBA00022729"/>
    </source>
</evidence>
<dbReference type="InterPro" id="IPR016047">
    <property type="entry name" value="M23ase_b-sheet_dom"/>
</dbReference>
<dbReference type="OrthoDB" id="5245088at2"/>
<reference evidence="4 5" key="1">
    <citation type="submission" date="2019-06" db="EMBL/GenBank/DDBJ databases">
        <title>Sequencing the genomes of 1000 actinobacteria strains.</title>
        <authorList>
            <person name="Klenk H.-P."/>
        </authorList>
    </citation>
    <scope>NUCLEOTIDE SEQUENCE [LARGE SCALE GENOMIC DNA]</scope>
    <source>
        <strain evidence="4 5">DSM 19560</strain>
    </source>
</reference>
<keyword evidence="5" id="KW-1185">Reference proteome</keyword>
<comment type="caution">
    <text evidence="4">The sequence shown here is derived from an EMBL/GenBank/DDBJ whole genome shotgun (WGS) entry which is preliminary data.</text>
</comment>
<dbReference type="EMBL" id="VIVQ01000001">
    <property type="protein sequence ID" value="TWE13121.1"/>
    <property type="molecule type" value="Genomic_DNA"/>
</dbReference>
<dbReference type="InterPro" id="IPR050570">
    <property type="entry name" value="Cell_wall_metabolism_enzyme"/>
</dbReference>
<dbReference type="RefSeq" id="WP_145227534.1">
    <property type="nucleotide sequence ID" value="NZ_VIVQ01000001.1"/>
</dbReference>
<feature type="domain" description="M23ase beta-sheet core" evidence="3">
    <location>
        <begin position="85"/>
        <end position="171"/>
    </location>
</feature>
<keyword evidence="1 2" id="KW-0732">Signal</keyword>
<evidence type="ECO:0000259" key="3">
    <source>
        <dbReference type="Pfam" id="PF01551"/>
    </source>
</evidence>
<dbReference type="InterPro" id="IPR011055">
    <property type="entry name" value="Dup_hybrid_motif"/>
</dbReference>
<protein>
    <submittedName>
        <fullName evidence="4">Peptidase M23-like protein</fullName>
    </submittedName>
</protein>
<feature type="chain" id="PRO_5039077841" evidence="2">
    <location>
        <begin position="21"/>
        <end position="195"/>
    </location>
</feature>
<feature type="signal peptide" evidence="2">
    <location>
        <begin position="1"/>
        <end position="20"/>
    </location>
</feature>
<dbReference type="Pfam" id="PF01551">
    <property type="entry name" value="Peptidase_M23"/>
    <property type="match status" value="1"/>
</dbReference>
<dbReference type="Gene3D" id="2.70.70.10">
    <property type="entry name" value="Glucose Permease (Domain IIA)"/>
    <property type="match status" value="1"/>
</dbReference>
<evidence type="ECO:0000313" key="5">
    <source>
        <dbReference type="Proteomes" id="UP000318297"/>
    </source>
</evidence>
<evidence type="ECO:0000256" key="2">
    <source>
        <dbReference type="SAM" id="SignalP"/>
    </source>
</evidence>
<evidence type="ECO:0000313" key="4">
    <source>
        <dbReference type="EMBL" id="TWE13121.1"/>
    </source>
</evidence>
<accession>A0A561EBY6</accession>
<dbReference type="PANTHER" id="PTHR21666:SF289">
    <property type="entry name" value="L-ALA--D-GLU ENDOPEPTIDASE"/>
    <property type="match status" value="1"/>
</dbReference>